<sequence length="248" mass="27828">MSHKTSVVVFVPGLGSFSPINLGILRIEYFRGVEQALEGHGASTYFPTLPPFAGIAQRARVLADDLSTLKVDRIHLIAHSMGGLDSRYCIHHFDPERRIASLVTIATPHRGTPLANWVLDGDGLFQRLIRPCVKTAVVDLTPESCRRFNDVIPDRADVRYLSYAGVRPVTEMPPWFRPWTRMLEENAGENDSQVPLGSAMWGEFKRTLRADHIELAGWNLGGSNAHDQRPFDHLSFYQEVLAELLDVK</sequence>
<dbReference type="InterPro" id="IPR029058">
    <property type="entry name" value="AB_hydrolase_fold"/>
</dbReference>
<reference evidence="2 3" key="1">
    <citation type="journal article" date="2010" name="Nature">
        <title>Nitrite-driven anaerobic methane oxidation by oxygenic bacteria.</title>
        <authorList>
            <person name="Ettwig K.F."/>
            <person name="Butler M.K."/>
            <person name="Le Paslier D."/>
            <person name="Pelletier E."/>
            <person name="Mangenot S."/>
            <person name="Kuypers M.M.M."/>
            <person name="Schreiber F."/>
            <person name="Dutilh B.E."/>
            <person name="Zedelius J."/>
            <person name="de Beer D."/>
            <person name="Gloerich J."/>
            <person name="Wessels H.J.C.T."/>
            <person name="van Allen T."/>
            <person name="Luesken F."/>
            <person name="Wu M."/>
            <person name="van de Pas-Schoonen K.T."/>
            <person name="Op den Camp H.J.M."/>
            <person name="Janssen-Megens E.M."/>
            <person name="Francoijs K-J."/>
            <person name="Stunnenberg H."/>
            <person name="Weissenbach J."/>
            <person name="Jetten M.S.M."/>
            <person name="Strous M."/>
        </authorList>
    </citation>
    <scope>NUCLEOTIDE SEQUENCE [LARGE SCALE GENOMIC DNA]</scope>
</reference>
<feature type="domain" description="GPI inositol-deacylase PGAP1-like alpha/beta" evidence="1">
    <location>
        <begin position="70"/>
        <end position="115"/>
    </location>
</feature>
<dbReference type="InterPro" id="IPR012908">
    <property type="entry name" value="PGAP1-ab_dom-like"/>
</dbReference>
<dbReference type="KEGG" id="mox:DAMO_0830"/>
<dbReference type="Gene3D" id="3.40.50.1820">
    <property type="entry name" value="alpha/beta hydrolase"/>
    <property type="match status" value="1"/>
</dbReference>
<dbReference type="HOGENOM" id="CLU_015737_1_2_0"/>
<organism evidence="2 3">
    <name type="scientific">Methylomirabilis oxygeniifera</name>
    <dbReference type="NCBI Taxonomy" id="671143"/>
    <lineage>
        <taxon>Bacteria</taxon>
        <taxon>Candidatus Methylomirabilota</taxon>
        <taxon>Candidatus Methylomirabilia</taxon>
        <taxon>Candidatus Methylomirabilales</taxon>
        <taxon>Candidatus Methylomirabilaceae</taxon>
        <taxon>Candidatus Methylomirabilis</taxon>
    </lineage>
</organism>
<proteinExistence type="predicted"/>
<dbReference type="Pfam" id="PF07819">
    <property type="entry name" value="PGAP1"/>
    <property type="match status" value="1"/>
</dbReference>
<dbReference type="EC" id="3.1.1.3" evidence="2"/>
<gene>
    <name evidence="2" type="primary">TGL</name>
    <name evidence="2" type="ORF">DAMO_0830</name>
</gene>
<accession>D5MM05</accession>
<keyword evidence="2" id="KW-0378">Hydrolase</keyword>
<dbReference type="GO" id="GO:0004806">
    <property type="term" value="F:triacylglycerol lipase activity"/>
    <property type="evidence" value="ECO:0007669"/>
    <property type="project" value="UniProtKB-EC"/>
</dbReference>
<evidence type="ECO:0000313" key="3">
    <source>
        <dbReference type="Proteomes" id="UP000006898"/>
    </source>
</evidence>
<dbReference type="STRING" id="671143.DAMO_0830"/>
<dbReference type="AlphaFoldDB" id="D5MM05"/>
<dbReference type="Proteomes" id="UP000006898">
    <property type="component" value="Chromosome"/>
</dbReference>
<dbReference type="SUPFAM" id="SSF53474">
    <property type="entry name" value="alpha/beta-Hydrolases"/>
    <property type="match status" value="1"/>
</dbReference>
<evidence type="ECO:0000313" key="2">
    <source>
        <dbReference type="EMBL" id="CBE67891.1"/>
    </source>
</evidence>
<dbReference type="PATRIC" id="fig|671143.5.peg.720"/>
<dbReference type="eggNOG" id="COG1075">
    <property type="taxonomic scope" value="Bacteria"/>
</dbReference>
<name>D5MM05_METO1</name>
<protein>
    <submittedName>
        <fullName evidence="2">Esterase/lipase/thioesterase family active site</fullName>
        <ecNumber evidence="2">3.1.1.3</ecNumber>
    </submittedName>
</protein>
<dbReference type="EMBL" id="FP565575">
    <property type="protein sequence ID" value="CBE67891.1"/>
    <property type="molecule type" value="Genomic_DNA"/>
</dbReference>
<evidence type="ECO:0000259" key="1">
    <source>
        <dbReference type="Pfam" id="PF07819"/>
    </source>
</evidence>